<dbReference type="Gene3D" id="3.40.47.10">
    <property type="match status" value="1"/>
</dbReference>
<feature type="domain" description="ChsH2 C-terminal OB-fold" evidence="1">
    <location>
        <begin position="387"/>
        <end position="448"/>
    </location>
</feature>
<dbReference type="EMBL" id="CAFBQU010000015">
    <property type="protein sequence ID" value="CAB5064551.1"/>
    <property type="molecule type" value="Genomic_DNA"/>
</dbReference>
<dbReference type="GO" id="GO:0016746">
    <property type="term" value="F:acyltransferase activity"/>
    <property type="evidence" value="ECO:0007669"/>
    <property type="project" value="InterPro"/>
</dbReference>
<dbReference type="AlphaFoldDB" id="A0A6J7QF72"/>
<gene>
    <name evidence="2" type="ORF">UFOPK4098_00600</name>
    <name evidence="3" type="ORF">UFOPK4347_00764</name>
</gene>
<sequence>MTGIISYGAYIPYWRLQRSTLASALGSGGAKGARAVASFDEDTTSMGVEASRIALRGVSEKYSPQSLWFATAEPGYLDKTNANAIHAALSLDISVNAFDCLGSVRSGIAAVHAAACGTSIAVLSDIRTGLPGGSDESMGGDGAASFCFGSENVIAELLSTGTSTSEFVDRWRTPGDQASKQWEERFGEYAYAPLVEVAFNEALQKANLTAADVSHSIFSGLHARAVKAAPKSCGINLDTLRDDFAATLGNSGTAHWGVMLANVLDTAQPNEVIAIVVLADGVNVILLRTTDALSAHQKQQDPSLTVQAQIAAGRNDLSYAQFLTWRGFLHREPPRRPEPDRPAGPPSLRTAAWKYGLYGSRDESGFIYLPPARVSLQSGSIDKMEMVRMADIRATIATYTVDHLAFSMSPPVVAAVIDFDGGGRFQCELTDVDPATVKIGDRVEMSFRKLYTQDGIHNYFWKAKPVRAGVK</sequence>
<evidence type="ECO:0000313" key="2">
    <source>
        <dbReference type="EMBL" id="CAB5016318.1"/>
    </source>
</evidence>
<dbReference type="SUPFAM" id="SSF53901">
    <property type="entry name" value="Thiolase-like"/>
    <property type="match status" value="2"/>
</dbReference>
<protein>
    <submittedName>
        <fullName evidence="2">Unannotated protein</fullName>
    </submittedName>
</protein>
<dbReference type="EMBL" id="CAFBPN010000021">
    <property type="protein sequence ID" value="CAB5016318.1"/>
    <property type="molecule type" value="Genomic_DNA"/>
</dbReference>
<reference evidence="2" key="1">
    <citation type="submission" date="2020-05" db="EMBL/GenBank/DDBJ databases">
        <authorList>
            <person name="Chiriac C."/>
            <person name="Salcher M."/>
            <person name="Ghai R."/>
            <person name="Kavagutti S V."/>
        </authorList>
    </citation>
    <scope>NUCLEOTIDE SEQUENCE</scope>
</reference>
<evidence type="ECO:0000259" key="1">
    <source>
        <dbReference type="Pfam" id="PF01796"/>
    </source>
</evidence>
<evidence type="ECO:0000313" key="3">
    <source>
        <dbReference type="EMBL" id="CAB5064551.1"/>
    </source>
</evidence>
<organism evidence="2">
    <name type="scientific">freshwater metagenome</name>
    <dbReference type="NCBI Taxonomy" id="449393"/>
    <lineage>
        <taxon>unclassified sequences</taxon>
        <taxon>metagenomes</taxon>
        <taxon>ecological metagenomes</taxon>
    </lineage>
</organism>
<dbReference type="InterPro" id="IPR002878">
    <property type="entry name" value="ChsH2_C"/>
</dbReference>
<dbReference type="InterPro" id="IPR012340">
    <property type="entry name" value="NA-bd_OB-fold"/>
</dbReference>
<name>A0A6J7QF72_9ZZZZ</name>
<dbReference type="SUPFAM" id="SSF50249">
    <property type="entry name" value="Nucleic acid-binding proteins"/>
    <property type="match status" value="1"/>
</dbReference>
<accession>A0A6J7QF72</accession>
<proteinExistence type="predicted"/>
<dbReference type="Pfam" id="PF01796">
    <property type="entry name" value="OB_ChsH2_C"/>
    <property type="match status" value="1"/>
</dbReference>
<dbReference type="InterPro" id="IPR016039">
    <property type="entry name" value="Thiolase-like"/>
</dbReference>